<evidence type="ECO:0000313" key="2">
    <source>
        <dbReference type="EMBL" id="RHF58443.1"/>
    </source>
</evidence>
<evidence type="ECO:0000313" key="3">
    <source>
        <dbReference type="Proteomes" id="UP000260793"/>
    </source>
</evidence>
<reference evidence="3 4" key="1">
    <citation type="submission" date="2018-08" db="EMBL/GenBank/DDBJ databases">
        <title>A genome reference for cultivated species of the human gut microbiota.</title>
        <authorList>
            <person name="Zou Y."/>
            <person name="Xue W."/>
            <person name="Luo G."/>
        </authorList>
    </citation>
    <scope>NUCLEOTIDE SEQUENCE [LARGE SCALE GENOMIC DNA]</scope>
    <source>
        <strain evidence="2 4">AM25-1LB</strain>
        <strain evidence="1 3">TF11-7</strain>
    </source>
</reference>
<accession>A0A3E4LVD8</accession>
<name>A0A3E4LVD8_9FIRM</name>
<evidence type="ECO:0000313" key="4">
    <source>
        <dbReference type="Proteomes" id="UP000284902"/>
    </source>
</evidence>
<dbReference type="Proteomes" id="UP000284902">
    <property type="component" value="Unassembled WGS sequence"/>
</dbReference>
<dbReference type="Proteomes" id="UP000260793">
    <property type="component" value="Unassembled WGS sequence"/>
</dbReference>
<dbReference type="EMBL" id="QSQN01000008">
    <property type="protein sequence ID" value="RGK41440.1"/>
    <property type="molecule type" value="Genomic_DNA"/>
</dbReference>
<dbReference type="RefSeq" id="WP_117687814.1">
    <property type="nucleotide sequence ID" value="NZ_DXNI01000053.1"/>
</dbReference>
<evidence type="ECO:0000313" key="1">
    <source>
        <dbReference type="EMBL" id="RGK41440.1"/>
    </source>
</evidence>
<dbReference type="EMBL" id="QRHG01000031">
    <property type="protein sequence ID" value="RHF58443.1"/>
    <property type="molecule type" value="Genomic_DNA"/>
</dbReference>
<proteinExistence type="predicted"/>
<dbReference type="AlphaFoldDB" id="A0A3E4LVD8"/>
<comment type="caution">
    <text evidence="1">The sequence shown here is derived from an EMBL/GenBank/DDBJ whole genome shotgun (WGS) entry which is preliminary data.</text>
</comment>
<protein>
    <submittedName>
        <fullName evidence="1">Uncharacterized protein</fullName>
    </submittedName>
</protein>
<gene>
    <name evidence="2" type="ORF">DW672_10575</name>
    <name evidence="1" type="ORF">DXD17_04040</name>
</gene>
<sequence length="104" mass="11965">MDIKAYEDFLQIVDSIAGSEMSFRYEVERERGYQIVKSAINEAKELGGFGERRIALENLLDILSEVGLFLSIEQINIADRAFGIPKNMNEEILIDYYKKNLVKN</sequence>
<organism evidence="1 3">
    <name type="scientific">[Ruminococcus] lactaris</name>
    <dbReference type="NCBI Taxonomy" id="46228"/>
    <lineage>
        <taxon>Bacteria</taxon>
        <taxon>Bacillati</taxon>
        <taxon>Bacillota</taxon>
        <taxon>Clostridia</taxon>
        <taxon>Lachnospirales</taxon>
        <taxon>Lachnospiraceae</taxon>
        <taxon>Mediterraneibacter</taxon>
    </lineage>
</organism>